<accession>A0A8J6N1S3</accession>
<dbReference type="Proteomes" id="UP000650524">
    <property type="component" value="Unassembled WGS sequence"/>
</dbReference>
<comment type="caution">
    <text evidence="1">The sequence shown here is derived from an EMBL/GenBank/DDBJ whole genome shotgun (WGS) entry which is preliminary data.</text>
</comment>
<name>A0A8J6N1S3_9DELT</name>
<dbReference type="SUPFAM" id="SSF52091">
    <property type="entry name" value="SpoIIaa-like"/>
    <property type="match status" value="1"/>
</dbReference>
<dbReference type="Gene3D" id="3.40.50.10600">
    <property type="entry name" value="SpoIIaa-like domains"/>
    <property type="match status" value="1"/>
</dbReference>
<organism evidence="1 2">
    <name type="scientific">Candidatus Desulfacyla euxinica</name>
    <dbReference type="NCBI Taxonomy" id="2841693"/>
    <lineage>
        <taxon>Bacteria</taxon>
        <taxon>Deltaproteobacteria</taxon>
        <taxon>Candidatus Desulfacyla</taxon>
    </lineage>
</organism>
<dbReference type="AlphaFoldDB" id="A0A8J6N1S3"/>
<evidence type="ECO:0000313" key="2">
    <source>
        <dbReference type="Proteomes" id="UP000650524"/>
    </source>
</evidence>
<dbReference type="InterPro" id="IPR038396">
    <property type="entry name" value="SpoIIAA-like_sf"/>
</dbReference>
<dbReference type="EMBL" id="JACNJD010000264">
    <property type="protein sequence ID" value="MBC8178201.1"/>
    <property type="molecule type" value="Genomic_DNA"/>
</dbReference>
<dbReference type="Pfam" id="PF11964">
    <property type="entry name" value="SpoIIAA-like"/>
    <property type="match status" value="1"/>
</dbReference>
<evidence type="ECO:0000313" key="1">
    <source>
        <dbReference type="EMBL" id="MBC8178201.1"/>
    </source>
</evidence>
<dbReference type="InterPro" id="IPR021866">
    <property type="entry name" value="SpoIIAA-like"/>
</dbReference>
<dbReference type="InterPro" id="IPR036513">
    <property type="entry name" value="STAS_dom_sf"/>
</dbReference>
<proteinExistence type="predicted"/>
<reference evidence="1 2" key="1">
    <citation type="submission" date="2020-08" db="EMBL/GenBank/DDBJ databases">
        <title>Bridging the membrane lipid divide: bacteria of the FCB group superphylum have the potential to synthesize archaeal ether lipids.</title>
        <authorList>
            <person name="Villanueva L."/>
            <person name="Von Meijenfeldt F.A.B."/>
            <person name="Westbye A.B."/>
            <person name="Yadav S."/>
            <person name="Hopmans E.C."/>
            <person name="Dutilh B.E."/>
            <person name="Sinninghe Damste J.S."/>
        </authorList>
    </citation>
    <scope>NUCLEOTIDE SEQUENCE [LARGE SCALE GENOMIC DNA]</scope>
    <source>
        <strain evidence="1">NIOZ-UU27</strain>
    </source>
</reference>
<gene>
    <name evidence="1" type="ORF">H8E19_12420</name>
</gene>
<sequence length="126" mass="14378">MFKILEGSEGNVLGVEVIGGYLKKDIEELKKICDDKLSEGHDKLNFLMKIDQLDFGKSELGAFYQDAKYALSHMKNLRHIAVVGHSKLEKVLIELDNKLLGSVKKELIEKYFDVADMDKAWDFVRS</sequence>
<protein>
    <submittedName>
        <fullName evidence="1">STAS/SEC14 domain-containing protein</fullName>
    </submittedName>
</protein>